<dbReference type="SUPFAM" id="SSF53697">
    <property type="entry name" value="SIS domain"/>
    <property type="match status" value="1"/>
</dbReference>
<feature type="site" description="Catalytically relevant" evidence="10">
    <location>
        <position position="151"/>
    </location>
</feature>
<dbReference type="PANTHER" id="PTHR42745:SF1">
    <property type="entry name" value="ARABINOSE 5-PHOSPHATE ISOMERASE KDSD"/>
    <property type="match status" value="1"/>
</dbReference>
<dbReference type="PANTHER" id="PTHR42745">
    <property type="match status" value="1"/>
</dbReference>
<dbReference type="GO" id="GO:0019146">
    <property type="term" value="F:arabinose-5-phosphate isomerase activity"/>
    <property type="evidence" value="ECO:0007669"/>
    <property type="project" value="UniProtKB-EC"/>
</dbReference>
<evidence type="ECO:0000256" key="11">
    <source>
        <dbReference type="PROSITE-ProRule" id="PRU00703"/>
    </source>
</evidence>
<feature type="domain" description="CBS" evidence="12">
    <location>
        <begin position="276"/>
        <end position="328"/>
    </location>
</feature>
<evidence type="ECO:0000256" key="3">
    <source>
        <dbReference type="ARBA" id="ARBA00011881"/>
    </source>
</evidence>
<keyword evidence="5 11" id="KW-0129">CBS domain</keyword>
<feature type="binding site" evidence="9">
    <location>
        <position position="81"/>
    </location>
    <ligand>
        <name>Zn(2+)</name>
        <dbReference type="ChEBI" id="CHEBI:29105"/>
    </ligand>
</feature>
<keyword evidence="6 8" id="KW-0413">Isomerase</keyword>
<accession>A0A1I2UJQ2</accession>
<dbReference type="GO" id="GO:0097367">
    <property type="term" value="F:carbohydrate derivative binding"/>
    <property type="evidence" value="ECO:0007669"/>
    <property type="project" value="InterPro"/>
</dbReference>
<dbReference type="Gene3D" id="3.40.50.10490">
    <property type="entry name" value="Glucose-6-phosphate isomerase like protein, domain 1"/>
    <property type="match status" value="1"/>
</dbReference>
<evidence type="ECO:0000259" key="13">
    <source>
        <dbReference type="PROSITE" id="PS51464"/>
    </source>
</evidence>
<comment type="subunit">
    <text evidence="3">Homotetramer.</text>
</comment>
<name>A0A1I2UJQ2_9GAMM</name>
<dbReference type="PROSITE" id="PS51371">
    <property type="entry name" value="CBS"/>
    <property type="match status" value="2"/>
</dbReference>
<dbReference type="FunFam" id="3.40.50.10490:FF:000011">
    <property type="entry name" value="Arabinose 5-phosphate isomerase"/>
    <property type="match status" value="1"/>
</dbReference>
<dbReference type="AlphaFoldDB" id="A0A1I2UJQ2"/>
<evidence type="ECO:0000256" key="4">
    <source>
        <dbReference type="ARBA" id="ARBA00022737"/>
    </source>
</evidence>
<evidence type="ECO:0000256" key="6">
    <source>
        <dbReference type="ARBA" id="ARBA00023235"/>
    </source>
</evidence>
<dbReference type="GO" id="GO:0046872">
    <property type="term" value="F:metal ion binding"/>
    <property type="evidence" value="ECO:0007669"/>
    <property type="project" value="UniProtKB-KW"/>
</dbReference>
<feature type="site" description="Catalytically relevant" evidence="10">
    <location>
        <position position="58"/>
    </location>
</feature>
<dbReference type="CDD" id="cd05014">
    <property type="entry name" value="SIS_Kpsf"/>
    <property type="match status" value="1"/>
</dbReference>
<evidence type="ECO:0000256" key="10">
    <source>
        <dbReference type="PIRSR" id="PIRSR004692-3"/>
    </source>
</evidence>
<keyword evidence="9" id="KW-0479">Metal-binding</keyword>
<dbReference type="EMBL" id="FOOU01000013">
    <property type="protein sequence ID" value="SFG76569.1"/>
    <property type="molecule type" value="Genomic_DNA"/>
</dbReference>
<gene>
    <name evidence="14" type="ORF">SAMN05216175_11331</name>
</gene>
<organism evidence="14 15">
    <name type="scientific">Neptunomonas qingdaonensis</name>
    <dbReference type="NCBI Taxonomy" id="1045558"/>
    <lineage>
        <taxon>Bacteria</taxon>
        <taxon>Pseudomonadati</taxon>
        <taxon>Pseudomonadota</taxon>
        <taxon>Gammaproteobacteria</taxon>
        <taxon>Oceanospirillales</taxon>
        <taxon>Oceanospirillaceae</taxon>
        <taxon>Neptunomonas</taxon>
    </lineage>
</organism>
<dbReference type="InterPro" id="IPR050986">
    <property type="entry name" value="GutQ/KpsF_isomerases"/>
</dbReference>
<feature type="site" description="Catalytically relevant" evidence="10">
    <location>
        <position position="110"/>
    </location>
</feature>
<comment type="pathway">
    <text evidence="1">Bacterial outer membrane biogenesis; lipopolysaccharide biosynthesis.</text>
</comment>
<dbReference type="InterPro" id="IPR001347">
    <property type="entry name" value="SIS_dom"/>
</dbReference>
<dbReference type="Pfam" id="PF00571">
    <property type="entry name" value="CBS"/>
    <property type="match status" value="2"/>
</dbReference>
<protein>
    <recommendedName>
        <fullName evidence="8">Arabinose 5-phosphate isomerase</fullName>
        <shortName evidence="8">API</shortName>
        <ecNumber evidence="8">5.3.1.13</ecNumber>
    </recommendedName>
</protein>
<dbReference type="FunFam" id="3.10.580.10:FF:000007">
    <property type="entry name" value="Arabinose 5-phosphate isomerase"/>
    <property type="match status" value="1"/>
</dbReference>
<dbReference type="InterPro" id="IPR004800">
    <property type="entry name" value="KdsD/KpsF-type"/>
</dbReference>
<dbReference type="STRING" id="1045558.SAMN05216175_11331"/>
<dbReference type="InterPro" id="IPR046342">
    <property type="entry name" value="CBS_dom_sf"/>
</dbReference>
<evidence type="ECO:0000259" key="12">
    <source>
        <dbReference type="PROSITE" id="PS51371"/>
    </source>
</evidence>
<evidence type="ECO:0000256" key="8">
    <source>
        <dbReference type="PIRNR" id="PIRNR004692"/>
    </source>
</evidence>
<sequence length="328" mass="34797">MNDMNNTSKPFLESAIRTIKLEADAVNELLVYLDDNFNMACSLMMACTGRVIITGMGKSGHIGNKIAATLASTGTPAFYVHPGEASHGDMGMFTSNDVVLALSNSGETAEIITILPLIKRMGAPLISITANPLSTLSQAANANLHIGVEKEACPLGLAPTSSTTAQLVLGDALAIALLEAKGFSAEDFAFSHPGGSLGRKLLLKVKDIMHCGEDIPIVKQGTPINQTLIEVTEKRLGMTTVVNDQGELVGIFTDGDLRRTLDQELNLKTTAIESVMTQQCSTISGDLLAAEALKIMQDKKINALIICDNQKHPIGALNMHDMLKAGVI</sequence>
<evidence type="ECO:0000256" key="5">
    <source>
        <dbReference type="ARBA" id="ARBA00023122"/>
    </source>
</evidence>
<dbReference type="NCBIfam" id="TIGR00393">
    <property type="entry name" value="kpsF"/>
    <property type="match status" value="1"/>
</dbReference>
<evidence type="ECO:0000256" key="9">
    <source>
        <dbReference type="PIRSR" id="PIRSR004692-2"/>
    </source>
</evidence>
<feature type="site" description="Catalytically relevant" evidence="10">
    <location>
        <position position="192"/>
    </location>
</feature>
<dbReference type="SMART" id="SM00116">
    <property type="entry name" value="CBS"/>
    <property type="match status" value="2"/>
</dbReference>
<dbReference type="Gene3D" id="3.10.580.10">
    <property type="entry name" value="CBS-domain"/>
    <property type="match status" value="1"/>
</dbReference>
<dbReference type="PROSITE" id="PS51464">
    <property type="entry name" value="SIS"/>
    <property type="match status" value="1"/>
</dbReference>
<keyword evidence="9" id="KW-0862">Zinc</keyword>
<evidence type="ECO:0000256" key="2">
    <source>
        <dbReference type="ARBA" id="ARBA00008165"/>
    </source>
</evidence>
<comment type="similarity">
    <text evidence="2 8">Belongs to the SIS family. GutQ/KpsF subfamily.</text>
</comment>
<dbReference type="InterPro" id="IPR000644">
    <property type="entry name" value="CBS_dom"/>
</dbReference>
<comment type="pathway">
    <text evidence="7">Carbohydrate biosynthesis; 3-deoxy-D-manno-octulosonate biosynthesis; 3-deoxy-D-manno-octulosonate from D-ribulose 5-phosphate: step 1/3.</text>
</comment>
<feature type="domain" description="SIS" evidence="13">
    <location>
        <begin position="40"/>
        <end position="183"/>
    </location>
</feature>
<keyword evidence="15" id="KW-1185">Reference proteome</keyword>
<feature type="domain" description="CBS" evidence="12">
    <location>
        <begin position="209"/>
        <end position="267"/>
    </location>
</feature>
<dbReference type="PIRSF" id="PIRSF004692">
    <property type="entry name" value="KdsD_KpsF"/>
    <property type="match status" value="1"/>
</dbReference>
<dbReference type="GO" id="GO:0005975">
    <property type="term" value="P:carbohydrate metabolic process"/>
    <property type="evidence" value="ECO:0007669"/>
    <property type="project" value="InterPro"/>
</dbReference>
<evidence type="ECO:0000256" key="1">
    <source>
        <dbReference type="ARBA" id="ARBA00004756"/>
    </source>
</evidence>
<evidence type="ECO:0000313" key="14">
    <source>
        <dbReference type="EMBL" id="SFG76569.1"/>
    </source>
</evidence>
<dbReference type="EC" id="5.3.1.13" evidence="8"/>
<keyword evidence="4" id="KW-0677">Repeat</keyword>
<comment type="catalytic activity">
    <reaction evidence="8">
        <text>D-arabinose 5-phosphate = D-ribulose 5-phosphate</text>
        <dbReference type="Rhea" id="RHEA:23104"/>
        <dbReference type="ChEBI" id="CHEBI:57693"/>
        <dbReference type="ChEBI" id="CHEBI:58121"/>
        <dbReference type="EC" id="5.3.1.13"/>
    </reaction>
</comment>
<proteinExistence type="inferred from homology"/>
<dbReference type="GO" id="GO:1901135">
    <property type="term" value="P:carbohydrate derivative metabolic process"/>
    <property type="evidence" value="ECO:0007669"/>
    <property type="project" value="InterPro"/>
</dbReference>
<reference evidence="15" key="1">
    <citation type="submission" date="2016-10" db="EMBL/GenBank/DDBJ databases">
        <authorList>
            <person name="Varghese N."/>
            <person name="Submissions S."/>
        </authorList>
    </citation>
    <scope>NUCLEOTIDE SEQUENCE [LARGE SCALE GENOMIC DNA]</scope>
    <source>
        <strain evidence="15">CGMCC 1.10971</strain>
    </source>
</reference>
<dbReference type="InterPro" id="IPR046348">
    <property type="entry name" value="SIS_dom_sf"/>
</dbReference>
<evidence type="ECO:0000313" key="15">
    <source>
        <dbReference type="Proteomes" id="UP000198623"/>
    </source>
</evidence>
<evidence type="ECO:0000256" key="7">
    <source>
        <dbReference type="ARBA" id="ARBA00060658"/>
    </source>
</evidence>
<dbReference type="Pfam" id="PF01380">
    <property type="entry name" value="SIS"/>
    <property type="match status" value="1"/>
</dbReference>
<dbReference type="InterPro" id="IPR035474">
    <property type="entry name" value="SIS_Kpsf"/>
</dbReference>
<dbReference type="Proteomes" id="UP000198623">
    <property type="component" value="Unassembled WGS sequence"/>
</dbReference>
<dbReference type="CDD" id="cd04604">
    <property type="entry name" value="CBS_pair_SIS_assoc"/>
    <property type="match status" value="1"/>
</dbReference>